<evidence type="ECO:0000313" key="4">
    <source>
        <dbReference type="EMBL" id="BAH52764.1"/>
    </source>
</evidence>
<evidence type="ECO:0000259" key="3">
    <source>
        <dbReference type="Pfam" id="PF00080"/>
    </source>
</evidence>
<evidence type="ECO:0000256" key="1">
    <source>
        <dbReference type="ARBA" id="ARBA00010457"/>
    </source>
</evidence>
<comment type="similarity">
    <text evidence="1">Belongs to the Cu-Zn superoxide dismutase family.</text>
</comment>
<feature type="domain" description="Superoxide dismutase copper/zinc binding" evidence="3">
    <location>
        <begin position="99"/>
        <end position="225"/>
    </location>
</feature>
<dbReference type="KEGG" id="rop:ROP_45170"/>
<dbReference type="SUPFAM" id="SSF49329">
    <property type="entry name" value="Cu,Zn superoxide dismutase-like"/>
    <property type="match status" value="1"/>
</dbReference>
<dbReference type="GO" id="GO:0006801">
    <property type="term" value="P:superoxide metabolic process"/>
    <property type="evidence" value="ECO:0007669"/>
    <property type="project" value="InterPro"/>
</dbReference>
<organism evidence="4 5">
    <name type="scientific">Rhodococcus opacus (strain B4)</name>
    <dbReference type="NCBI Taxonomy" id="632772"/>
    <lineage>
        <taxon>Bacteria</taxon>
        <taxon>Bacillati</taxon>
        <taxon>Actinomycetota</taxon>
        <taxon>Actinomycetes</taxon>
        <taxon>Mycobacteriales</taxon>
        <taxon>Nocardiaceae</taxon>
        <taxon>Rhodococcus</taxon>
    </lineage>
</organism>
<feature type="region of interest" description="Disordered" evidence="2">
    <location>
        <begin position="39"/>
        <end position="73"/>
    </location>
</feature>
<feature type="region of interest" description="Disordered" evidence="2">
    <location>
        <begin position="124"/>
        <end position="167"/>
    </location>
</feature>
<dbReference type="Proteomes" id="UP000002212">
    <property type="component" value="Chromosome"/>
</dbReference>
<dbReference type="HOGENOM" id="CLU_095346_1_0_11"/>
<dbReference type="InterPro" id="IPR001424">
    <property type="entry name" value="SOD_Cu_Zn_dom"/>
</dbReference>
<name>C1BAR1_RHOOB</name>
<dbReference type="GO" id="GO:0046872">
    <property type="term" value="F:metal ion binding"/>
    <property type="evidence" value="ECO:0007669"/>
    <property type="project" value="InterPro"/>
</dbReference>
<accession>C1BAR1</accession>
<dbReference type="PATRIC" id="fig|632772.20.peg.4725"/>
<evidence type="ECO:0000256" key="2">
    <source>
        <dbReference type="SAM" id="MobiDB-lite"/>
    </source>
</evidence>
<reference evidence="4 5" key="1">
    <citation type="submission" date="2009-03" db="EMBL/GenBank/DDBJ databases">
        <title>Comparison of the complete genome sequences of Rhodococcus erythropolis PR4 and Rhodococcus opacus B4.</title>
        <authorList>
            <person name="Takarada H."/>
            <person name="Sekine M."/>
            <person name="Hosoyama A."/>
            <person name="Yamada R."/>
            <person name="Fujisawa T."/>
            <person name="Omata S."/>
            <person name="Shimizu A."/>
            <person name="Tsukatani N."/>
            <person name="Tanikawa S."/>
            <person name="Fujita N."/>
            <person name="Harayama S."/>
        </authorList>
    </citation>
    <scope>NUCLEOTIDE SEQUENCE [LARGE SCALE GENOMIC DNA]</scope>
    <source>
        <strain evidence="4 5">B4</strain>
    </source>
</reference>
<dbReference type="EMBL" id="AP011115">
    <property type="protein sequence ID" value="BAH52764.1"/>
    <property type="molecule type" value="Genomic_DNA"/>
</dbReference>
<dbReference type="InterPro" id="IPR036423">
    <property type="entry name" value="SOD-like_Cu/Zn_dom_sf"/>
</dbReference>
<protein>
    <recommendedName>
        <fullName evidence="3">Superoxide dismutase copper/zinc binding domain-containing protein</fullName>
    </recommendedName>
</protein>
<dbReference type="STRING" id="632772.ROP_45170"/>
<dbReference type="AlphaFoldDB" id="C1BAR1"/>
<proteinExistence type="inferred from homology"/>
<gene>
    <name evidence="4" type="ordered locus">ROP_45170</name>
</gene>
<evidence type="ECO:0000313" key="5">
    <source>
        <dbReference type="Proteomes" id="UP000002212"/>
    </source>
</evidence>
<sequence>MSRADSVVRSAGTREVMNTRRATLIAGVSLTALVASGCGSDDASTDATVETPPASAETTTSVPVPLPGTTGDGFQLPVEGAAEDNAFTYDEVAVPVGSSVRLESEGQDGRTTVTFTATGLAPNRDFGVHAHTRPCGPKPSDSGPHYQNDVDPAATPESPSSDPAYANPQNEIWLDVTTDASGNAQASTTVDWEFREGEANSVVLHAQRTMTGPGEAGMAGDRLACINEDF</sequence>
<dbReference type="Pfam" id="PF00080">
    <property type="entry name" value="Sod_Cu"/>
    <property type="match status" value="1"/>
</dbReference>
<dbReference type="Gene3D" id="2.60.40.200">
    <property type="entry name" value="Superoxide dismutase, copper/zinc binding domain"/>
    <property type="match status" value="1"/>
</dbReference>